<sequence>MDLSRKVIECGFQKSPSYDDLLQSDKILKCCDDETKADLDSSGDSLSAELRTEIEVVRHDDCISIEQSFKDCISSDHRREAEQYFQRRYNYLRIRLHRRQLK</sequence>
<evidence type="ECO:0000313" key="1">
    <source>
        <dbReference type="EMBL" id="KII72869.1"/>
    </source>
</evidence>
<dbReference type="Proteomes" id="UP000031668">
    <property type="component" value="Unassembled WGS sequence"/>
</dbReference>
<gene>
    <name evidence="1" type="ORF">RF11_07444</name>
</gene>
<protein>
    <submittedName>
        <fullName evidence="1">Uncharacterized protein</fullName>
    </submittedName>
</protein>
<accession>A0A0C2J4V6</accession>
<dbReference type="AlphaFoldDB" id="A0A0C2J4V6"/>
<reference evidence="1 2" key="1">
    <citation type="journal article" date="2014" name="Genome Biol. Evol.">
        <title>The genome of the myxosporean Thelohanellus kitauei shows adaptations to nutrient acquisition within its fish host.</title>
        <authorList>
            <person name="Yang Y."/>
            <person name="Xiong J."/>
            <person name="Zhou Z."/>
            <person name="Huo F."/>
            <person name="Miao W."/>
            <person name="Ran C."/>
            <person name="Liu Y."/>
            <person name="Zhang J."/>
            <person name="Feng J."/>
            <person name="Wang M."/>
            <person name="Wang M."/>
            <person name="Wang L."/>
            <person name="Yao B."/>
        </authorList>
    </citation>
    <scope>NUCLEOTIDE SEQUENCE [LARGE SCALE GENOMIC DNA]</scope>
    <source>
        <strain evidence="1">Wuqing</strain>
    </source>
</reference>
<organism evidence="1 2">
    <name type="scientific">Thelohanellus kitauei</name>
    <name type="common">Myxosporean</name>
    <dbReference type="NCBI Taxonomy" id="669202"/>
    <lineage>
        <taxon>Eukaryota</taxon>
        <taxon>Metazoa</taxon>
        <taxon>Cnidaria</taxon>
        <taxon>Myxozoa</taxon>
        <taxon>Myxosporea</taxon>
        <taxon>Bivalvulida</taxon>
        <taxon>Platysporina</taxon>
        <taxon>Myxobolidae</taxon>
        <taxon>Thelohanellus</taxon>
    </lineage>
</organism>
<keyword evidence="2" id="KW-1185">Reference proteome</keyword>
<name>A0A0C2J4V6_THEKT</name>
<dbReference type="EMBL" id="JWZT01001081">
    <property type="protein sequence ID" value="KII72869.1"/>
    <property type="molecule type" value="Genomic_DNA"/>
</dbReference>
<comment type="caution">
    <text evidence="1">The sequence shown here is derived from an EMBL/GenBank/DDBJ whole genome shotgun (WGS) entry which is preliminary data.</text>
</comment>
<evidence type="ECO:0000313" key="2">
    <source>
        <dbReference type="Proteomes" id="UP000031668"/>
    </source>
</evidence>
<proteinExistence type="predicted"/>